<reference evidence="7" key="1">
    <citation type="submission" date="2020-04" db="EMBL/GenBank/DDBJ databases">
        <title>Hybrid Assembly of Korean Phytophthora infestans isolates.</title>
        <authorList>
            <person name="Prokchorchik M."/>
            <person name="Lee Y."/>
            <person name="Seo J."/>
            <person name="Cho J.-H."/>
            <person name="Park Y.-E."/>
            <person name="Jang D.-C."/>
            <person name="Im J.-S."/>
            <person name="Choi J.-G."/>
            <person name="Park H.-J."/>
            <person name="Lee G.-B."/>
            <person name="Lee Y.-G."/>
            <person name="Hong S.-Y."/>
            <person name="Cho K."/>
            <person name="Sohn K.H."/>
        </authorList>
    </citation>
    <scope>NUCLEOTIDE SEQUENCE</scope>
    <source>
        <strain evidence="7">KR_1_A1</strain>
    </source>
</reference>
<keyword evidence="8" id="KW-1185">Reference proteome</keyword>
<name>A0A833SKW9_PHYIN</name>
<gene>
    <name evidence="7" type="ORF">GN244_ATG16651</name>
</gene>
<comment type="caution">
    <text evidence="7">The sequence shown here is derived from an EMBL/GenBank/DDBJ whole genome shotgun (WGS) entry which is preliminary data.</text>
</comment>
<feature type="transmembrane region" description="Helical" evidence="6">
    <location>
        <begin position="26"/>
        <end position="48"/>
    </location>
</feature>
<evidence type="ECO:0000256" key="3">
    <source>
        <dbReference type="ARBA" id="ARBA00022670"/>
    </source>
</evidence>
<dbReference type="Proteomes" id="UP000602510">
    <property type="component" value="Unassembled WGS sequence"/>
</dbReference>
<keyword evidence="2 7" id="KW-0121">Carboxypeptidase</keyword>
<evidence type="ECO:0000256" key="2">
    <source>
        <dbReference type="ARBA" id="ARBA00022645"/>
    </source>
</evidence>
<accession>A0A833SKW9</accession>
<comment type="similarity">
    <text evidence="1">Belongs to the peptidase S10 family.</text>
</comment>
<dbReference type="InterPro" id="IPR029058">
    <property type="entry name" value="AB_hydrolase_fold"/>
</dbReference>
<keyword evidence="6" id="KW-0812">Transmembrane</keyword>
<dbReference type="PANTHER" id="PTHR11802">
    <property type="entry name" value="SERINE PROTEASE FAMILY S10 SERINE CARBOXYPEPTIDASE"/>
    <property type="match status" value="1"/>
</dbReference>
<dbReference type="Gene3D" id="1.10.287.410">
    <property type="match status" value="1"/>
</dbReference>
<dbReference type="PRINTS" id="PR00724">
    <property type="entry name" value="CRBOXYPTASEC"/>
</dbReference>
<keyword evidence="6" id="KW-1133">Transmembrane helix</keyword>
<dbReference type="SUPFAM" id="SSF53474">
    <property type="entry name" value="alpha/beta-Hydrolases"/>
    <property type="match status" value="1"/>
</dbReference>
<keyword evidence="6" id="KW-0472">Membrane</keyword>
<dbReference type="EMBL" id="WSZM01000574">
    <property type="protein sequence ID" value="KAF4031483.1"/>
    <property type="molecule type" value="Genomic_DNA"/>
</dbReference>
<sequence length="407" mass="45160">MATETTPLLQSHRRPQEQYAHHKRRIAGLVLLGFVLMVAAVLTTMNIGTKTYPQAVPQHPIAVAEPHTDLKPLNSTRHHHTPAPTSKNWFQCGTEESEAGYITVPYNVDDHLFYWFFESRKAPDTDPLILWVTGSGSGASSLTALLTENGPCRISSDATTALNPYSWTSEANVVWLDQSTSFGFSYGSNTRVELNAEDVQMNVYWFLQGFLDKHPELEGRALFLAGEGYASHYVPAAAHYIWRENLIVKKANATVRINLQGIAIGNSLVNPVVQLPHTLDMAVSNSYNISLIKPTDLAAMKEAALVCNQLLNVCQTNMSVCTGASRYCSSFLLNAMDDSHRKKYDIREKCDSRDPSGCYNTSAVAQYLNSTAVREYLNVSEQVTSLQQRAHYSSDLMKNLTDTSPTC</sequence>
<evidence type="ECO:0000313" key="8">
    <source>
        <dbReference type="Proteomes" id="UP000602510"/>
    </source>
</evidence>
<keyword evidence="3" id="KW-0645">Protease</keyword>
<evidence type="ECO:0000256" key="6">
    <source>
        <dbReference type="SAM" id="Phobius"/>
    </source>
</evidence>
<proteinExistence type="inferred from homology"/>
<dbReference type="InterPro" id="IPR001563">
    <property type="entry name" value="Peptidase_S10"/>
</dbReference>
<evidence type="ECO:0000256" key="1">
    <source>
        <dbReference type="ARBA" id="ARBA00009431"/>
    </source>
</evidence>
<dbReference type="AlphaFoldDB" id="A0A833SKW9"/>
<evidence type="ECO:0000256" key="4">
    <source>
        <dbReference type="ARBA" id="ARBA00022801"/>
    </source>
</evidence>
<protein>
    <submittedName>
        <fullName evidence="7">Serine carboxypeptidase</fullName>
    </submittedName>
</protein>
<dbReference type="Gene3D" id="3.40.50.1820">
    <property type="entry name" value="alpha/beta hydrolase"/>
    <property type="match status" value="1"/>
</dbReference>
<organism evidence="7 8">
    <name type="scientific">Phytophthora infestans</name>
    <name type="common">Potato late blight agent</name>
    <name type="synonym">Botrytis infestans</name>
    <dbReference type="NCBI Taxonomy" id="4787"/>
    <lineage>
        <taxon>Eukaryota</taxon>
        <taxon>Sar</taxon>
        <taxon>Stramenopiles</taxon>
        <taxon>Oomycota</taxon>
        <taxon>Peronosporomycetes</taxon>
        <taxon>Peronosporales</taxon>
        <taxon>Peronosporaceae</taxon>
        <taxon>Phytophthora</taxon>
    </lineage>
</organism>
<dbReference type="GO" id="GO:0004185">
    <property type="term" value="F:serine-type carboxypeptidase activity"/>
    <property type="evidence" value="ECO:0007669"/>
    <property type="project" value="InterPro"/>
</dbReference>
<dbReference type="Pfam" id="PF00450">
    <property type="entry name" value="Peptidase_S10"/>
    <property type="match status" value="1"/>
</dbReference>
<evidence type="ECO:0000313" key="7">
    <source>
        <dbReference type="EMBL" id="KAF4031483.1"/>
    </source>
</evidence>
<keyword evidence="5" id="KW-0325">Glycoprotein</keyword>
<dbReference type="GO" id="GO:0006508">
    <property type="term" value="P:proteolysis"/>
    <property type="evidence" value="ECO:0007669"/>
    <property type="project" value="UniProtKB-KW"/>
</dbReference>
<evidence type="ECO:0000256" key="5">
    <source>
        <dbReference type="ARBA" id="ARBA00023180"/>
    </source>
</evidence>
<dbReference type="PANTHER" id="PTHR11802:SF113">
    <property type="entry name" value="SERINE CARBOXYPEPTIDASE CTSA-4.1"/>
    <property type="match status" value="1"/>
</dbReference>
<keyword evidence="4" id="KW-0378">Hydrolase</keyword>